<accession>B7QI71</accession>
<organism>
    <name type="scientific">Ixodes scapularis</name>
    <name type="common">Black-legged tick</name>
    <name type="synonym">Deer tick</name>
    <dbReference type="NCBI Taxonomy" id="6945"/>
    <lineage>
        <taxon>Eukaryota</taxon>
        <taxon>Metazoa</taxon>
        <taxon>Ecdysozoa</taxon>
        <taxon>Arthropoda</taxon>
        <taxon>Chelicerata</taxon>
        <taxon>Arachnida</taxon>
        <taxon>Acari</taxon>
        <taxon>Parasitiformes</taxon>
        <taxon>Ixodida</taxon>
        <taxon>Ixodoidea</taxon>
        <taxon>Ixodidae</taxon>
        <taxon>Ixodinae</taxon>
        <taxon>Ixodes</taxon>
    </lineage>
</organism>
<feature type="non-terminal residue" evidence="2">
    <location>
        <position position="1"/>
    </location>
</feature>
<dbReference type="EMBL" id="DS944088">
    <property type="protein sequence ID" value="EEC18543.1"/>
    <property type="molecule type" value="Genomic_DNA"/>
</dbReference>
<reference evidence="3" key="2">
    <citation type="submission" date="2020-05" db="UniProtKB">
        <authorList>
            <consortium name="EnsemblMetazoa"/>
        </authorList>
    </citation>
    <scope>IDENTIFICATION</scope>
    <source>
        <strain evidence="3">wikel</strain>
    </source>
</reference>
<name>B7QI71_IXOSC</name>
<dbReference type="EMBL" id="ABJB010537695">
    <property type="status" value="NOT_ANNOTATED_CDS"/>
    <property type="molecule type" value="Genomic_DNA"/>
</dbReference>
<keyword evidence="4" id="KW-1185">Reference proteome</keyword>
<feature type="non-terminal residue" evidence="2">
    <location>
        <position position="98"/>
    </location>
</feature>
<protein>
    <submittedName>
        <fullName evidence="2 3">Uncharacterized protein</fullName>
    </submittedName>
</protein>
<gene>
    <name evidence="2" type="ORF">IscW_ISCW023723</name>
</gene>
<dbReference type="HOGENOM" id="CLU_2339486_0_0_1"/>
<dbReference type="AlphaFoldDB" id="B7QI71"/>
<proteinExistence type="predicted"/>
<dbReference type="PaxDb" id="6945-B7QI71"/>
<evidence type="ECO:0000256" key="1">
    <source>
        <dbReference type="SAM" id="MobiDB-lite"/>
    </source>
</evidence>
<dbReference type="Proteomes" id="UP000001555">
    <property type="component" value="Unassembled WGS sequence"/>
</dbReference>
<reference evidence="2 4" key="1">
    <citation type="submission" date="2008-03" db="EMBL/GenBank/DDBJ databases">
        <title>Annotation of Ixodes scapularis.</title>
        <authorList>
            <consortium name="Ixodes scapularis Genome Project Consortium"/>
            <person name="Caler E."/>
            <person name="Hannick L.I."/>
            <person name="Bidwell S."/>
            <person name="Joardar V."/>
            <person name="Thiagarajan M."/>
            <person name="Amedeo P."/>
            <person name="Galinsky K.J."/>
            <person name="Schobel S."/>
            <person name="Inman J."/>
            <person name="Hostetler J."/>
            <person name="Miller J."/>
            <person name="Hammond M."/>
            <person name="Megy K."/>
            <person name="Lawson D."/>
            <person name="Kodira C."/>
            <person name="Sutton G."/>
            <person name="Meyer J."/>
            <person name="Hill C.A."/>
            <person name="Birren B."/>
            <person name="Nene V."/>
            <person name="Collins F."/>
            <person name="Alarcon-Chaidez F."/>
            <person name="Wikel S."/>
            <person name="Strausberg R."/>
        </authorList>
    </citation>
    <scope>NUCLEOTIDE SEQUENCE [LARGE SCALE GENOMIC DNA]</scope>
    <source>
        <strain evidence="4">Wikel</strain>
        <strain evidence="2">Wikel colony</strain>
    </source>
</reference>
<evidence type="ECO:0000313" key="2">
    <source>
        <dbReference type="EMBL" id="EEC18543.1"/>
    </source>
</evidence>
<dbReference type="VEuPathDB" id="VectorBase:ISCW023723"/>
<dbReference type="VEuPathDB" id="VectorBase:ISCI023723"/>
<sequence length="98" mass="10878">FFPKKQNVVPKKIIYAPPPPPPPFPSVTSRLWAFRRCGPCPLLPAPPALFRVESAEPASTPARLSRLGIAAKWPASVPPRERRSPSRKRGDRRLCCAL</sequence>
<dbReference type="EnsemblMetazoa" id="ISCW023723-RA">
    <property type="protein sequence ID" value="ISCW023723-PA"/>
    <property type="gene ID" value="ISCW023723"/>
</dbReference>
<evidence type="ECO:0000313" key="4">
    <source>
        <dbReference type="Proteomes" id="UP000001555"/>
    </source>
</evidence>
<feature type="region of interest" description="Disordered" evidence="1">
    <location>
        <begin position="75"/>
        <end position="98"/>
    </location>
</feature>
<dbReference type="InParanoid" id="B7QI71"/>
<evidence type="ECO:0000313" key="3">
    <source>
        <dbReference type="EnsemblMetazoa" id="ISCW023723-PA"/>
    </source>
</evidence>